<dbReference type="EMBL" id="BLVO01000016">
    <property type="protein sequence ID" value="GFM35090.1"/>
    <property type="molecule type" value="Genomic_DNA"/>
</dbReference>
<dbReference type="Gene3D" id="1.25.40.10">
    <property type="entry name" value="Tetratricopeptide repeat domain"/>
    <property type="match status" value="1"/>
</dbReference>
<dbReference type="SUPFAM" id="SSF48452">
    <property type="entry name" value="TPR-like"/>
    <property type="match status" value="1"/>
</dbReference>
<dbReference type="Proteomes" id="UP000503840">
    <property type="component" value="Unassembled WGS sequence"/>
</dbReference>
<protein>
    <recommendedName>
        <fullName evidence="4">Tetratricopeptide repeat protein</fullName>
    </recommendedName>
</protein>
<evidence type="ECO:0000313" key="2">
    <source>
        <dbReference type="EMBL" id="GFM35090.1"/>
    </source>
</evidence>
<comment type="caution">
    <text evidence="2">The sequence shown here is derived from an EMBL/GenBank/DDBJ whole genome shotgun (WGS) entry which is preliminary data.</text>
</comment>
<gene>
    <name evidence="2" type="ORF">DSM101010T_34550</name>
</gene>
<dbReference type="InterPro" id="IPR019734">
    <property type="entry name" value="TPR_rpt"/>
</dbReference>
<dbReference type="PROSITE" id="PS50005">
    <property type="entry name" value="TPR"/>
    <property type="match status" value="1"/>
</dbReference>
<dbReference type="Pfam" id="PF13432">
    <property type="entry name" value="TPR_16"/>
    <property type="match status" value="1"/>
</dbReference>
<evidence type="ECO:0000256" key="1">
    <source>
        <dbReference type="PROSITE-ProRule" id="PRU00339"/>
    </source>
</evidence>
<evidence type="ECO:0008006" key="4">
    <source>
        <dbReference type="Google" id="ProtNLM"/>
    </source>
</evidence>
<dbReference type="InterPro" id="IPR011990">
    <property type="entry name" value="TPR-like_helical_dom_sf"/>
</dbReference>
<feature type="repeat" description="TPR" evidence="1">
    <location>
        <begin position="76"/>
        <end position="109"/>
    </location>
</feature>
<reference evidence="2 3" key="1">
    <citation type="submission" date="2020-05" db="EMBL/GenBank/DDBJ databases">
        <title>Draft genome sequence of Desulfovibrio sp. strain HN2T.</title>
        <authorList>
            <person name="Ueno A."/>
            <person name="Tamazawa S."/>
            <person name="Tamamura S."/>
            <person name="Murakami T."/>
            <person name="Kiyama T."/>
            <person name="Inomata H."/>
            <person name="Amano Y."/>
            <person name="Miyakawa K."/>
            <person name="Tamaki H."/>
            <person name="Naganuma T."/>
            <person name="Kaneko K."/>
        </authorList>
    </citation>
    <scope>NUCLEOTIDE SEQUENCE [LARGE SCALE GENOMIC DNA]</scope>
    <source>
        <strain evidence="2 3">HN2</strain>
    </source>
</reference>
<name>A0A7J0BN33_9BACT</name>
<accession>A0A7J0BN33</accession>
<keyword evidence="1" id="KW-0802">TPR repeat</keyword>
<sequence>MNKTIRILRRTSDLSLTLWLALCLTWGLVGCAIPRMTMQQDPLSPAEHLNLGLAYESGGDLPGALREYQAAMDQEPLAYLYAGNVLFSLERMEEAERAYDQAIIALPLNPEPRNNLAWLLYTQRQRLDKAEALAVEALRLSPPDRKAEFMDTLKRIQQARIMGAG</sequence>
<dbReference type="RefSeq" id="WP_174406723.1">
    <property type="nucleotide sequence ID" value="NZ_BLVO01000016.1"/>
</dbReference>
<dbReference type="PROSITE" id="PS51257">
    <property type="entry name" value="PROKAR_LIPOPROTEIN"/>
    <property type="match status" value="1"/>
</dbReference>
<dbReference type="AlphaFoldDB" id="A0A7J0BN33"/>
<evidence type="ECO:0000313" key="3">
    <source>
        <dbReference type="Proteomes" id="UP000503840"/>
    </source>
</evidence>
<organism evidence="2 3">
    <name type="scientific">Desulfovibrio subterraneus</name>
    <dbReference type="NCBI Taxonomy" id="2718620"/>
    <lineage>
        <taxon>Bacteria</taxon>
        <taxon>Pseudomonadati</taxon>
        <taxon>Thermodesulfobacteriota</taxon>
        <taxon>Desulfovibrionia</taxon>
        <taxon>Desulfovibrionales</taxon>
        <taxon>Desulfovibrionaceae</taxon>
        <taxon>Desulfovibrio</taxon>
    </lineage>
</organism>
<keyword evidence="3" id="KW-1185">Reference proteome</keyword>
<proteinExistence type="predicted"/>